<dbReference type="PANTHER" id="PTHR45751">
    <property type="entry name" value="COPINE FAMILY PROTEIN 1"/>
    <property type="match status" value="1"/>
</dbReference>
<keyword evidence="1" id="KW-0479">Metal-binding</keyword>
<protein>
    <recommendedName>
        <fullName evidence="2">RING-type domain-containing protein</fullName>
    </recommendedName>
</protein>
<keyword evidence="1" id="KW-0862">Zinc</keyword>
<dbReference type="EMBL" id="BFEA01000362">
    <property type="protein sequence ID" value="GBG80988.1"/>
    <property type="molecule type" value="Genomic_DNA"/>
</dbReference>
<comment type="caution">
    <text evidence="3">The sequence shown here is derived from an EMBL/GenBank/DDBJ whole genome shotgun (WGS) entry which is preliminary data.</text>
</comment>
<dbReference type="GO" id="GO:0004842">
    <property type="term" value="F:ubiquitin-protein transferase activity"/>
    <property type="evidence" value="ECO:0007669"/>
    <property type="project" value="TreeGrafter"/>
</dbReference>
<dbReference type="OMA" id="NALFTEC"/>
<accession>A0A388LFA8</accession>
<dbReference type="STRING" id="69332.A0A388LFA8"/>
<feature type="domain" description="RING-type" evidence="2">
    <location>
        <begin position="359"/>
        <end position="397"/>
    </location>
</feature>
<gene>
    <name evidence="3" type="ORF">CBR_g31544</name>
</gene>
<dbReference type="GO" id="GO:0016567">
    <property type="term" value="P:protein ubiquitination"/>
    <property type="evidence" value="ECO:0007669"/>
    <property type="project" value="TreeGrafter"/>
</dbReference>
<evidence type="ECO:0000313" key="4">
    <source>
        <dbReference type="Proteomes" id="UP000265515"/>
    </source>
</evidence>
<sequence>MADRGCGNGEVSYWVSDHRRQCLSPIERLRWRGVTGDQFIFAIDFSSLNRTSGRRSFGGCGLHDVHRGDANPYLKAMAILGHAVSNIVPARPGRPIFLGFAAADRKVFSLGSSEDCLRYDVEAGLWRYKEIAPFIRAGHPSSSSYSTVIDAAMEIVAAAGGFHILVILTCGRLFDLGSADAARTLNAIEKSRGCPLSINFVGVGDGPWSGLYNQSIRRVHSNTNFVNFTETSAMPMEPHEKQDRLVSACLRAAPRQLLAFEDKLALSISPLAGGGRLPRPPPPFDWGSRIQLPPVSVLQAEAAGQLITRGPLMNSGPYSPHWTPSSSSLASSSRWKSSHHGYGSAIPSVVDQDLDGSRCLRCSSTAEIVNALFTECGHQTCVPCAMTKAVMFCPVCQSAANNWVEVFR</sequence>
<dbReference type="GO" id="GO:0005634">
    <property type="term" value="C:nucleus"/>
    <property type="evidence" value="ECO:0007669"/>
    <property type="project" value="TreeGrafter"/>
</dbReference>
<dbReference type="InterPro" id="IPR052079">
    <property type="entry name" value="E3_ligase/Copine_domain"/>
</dbReference>
<dbReference type="Pfam" id="PF07002">
    <property type="entry name" value="Copine"/>
    <property type="match status" value="1"/>
</dbReference>
<dbReference type="Gramene" id="GBG80988">
    <property type="protein sequence ID" value="GBG80988"/>
    <property type="gene ID" value="CBR_g31544"/>
</dbReference>
<dbReference type="InterPro" id="IPR013083">
    <property type="entry name" value="Znf_RING/FYVE/PHD"/>
</dbReference>
<dbReference type="InterPro" id="IPR001841">
    <property type="entry name" value="Znf_RING"/>
</dbReference>
<reference evidence="3 4" key="1">
    <citation type="journal article" date="2018" name="Cell">
        <title>The Chara Genome: Secondary Complexity and Implications for Plant Terrestrialization.</title>
        <authorList>
            <person name="Nishiyama T."/>
            <person name="Sakayama H."/>
            <person name="Vries J.D."/>
            <person name="Buschmann H."/>
            <person name="Saint-Marcoux D."/>
            <person name="Ullrich K.K."/>
            <person name="Haas F.B."/>
            <person name="Vanderstraeten L."/>
            <person name="Becker D."/>
            <person name="Lang D."/>
            <person name="Vosolsobe S."/>
            <person name="Rombauts S."/>
            <person name="Wilhelmsson P.K.I."/>
            <person name="Janitza P."/>
            <person name="Kern R."/>
            <person name="Heyl A."/>
            <person name="Rumpler F."/>
            <person name="Villalobos L.I.A.C."/>
            <person name="Clay J.M."/>
            <person name="Skokan R."/>
            <person name="Toyoda A."/>
            <person name="Suzuki Y."/>
            <person name="Kagoshima H."/>
            <person name="Schijlen E."/>
            <person name="Tajeshwar N."/>
            <person name="Catarino B."/>
            <person name="Hetherington A.J."/>
            <person name="Saltykova A."/>
            <person name="Bonnot C."/>
            <person name="Breuninger H."/>
            <person name="Symeonidi A."/>
            <person name="Radhakrishnan G.V."/>
            <person name="Van Nieuwerburgh F."/>
            <person name="Deforce D."/>
            <person name="Chang C."/>
            <person name="Karol K.G."/>
            <person name="Hedrich R."/>
            <person name="Ulvskov P."/>
            <person name="Glockner G."/>
            <person name="Delwiche C.F."/>
            <person name="Petrasek J."/>
            <person name="Van de Peer Y."/>
            <person name="Friml J."/>
            <person name="Beilby M."/>
            <person name="Dolan L."/>
            <person name="Kohara Y."/>
            <person name="Sugano S."/>
            <person name="Fujiyama A."/>
            <person name="Delaux P.-M."/>
            <person name="Quint M."/>
            <person name="TheiBen G."/>
            <person name="Hagemann M."/>
            <person name="Harholt J."/>
            <person name="Dunand C."/>
            <person name="Zachgo S."/>
            <person name="Langdale J."/>
            <person name="Maumus F."/>
            <person name="Straeten D.V.D."/>
            <person name="Gould S.B."/>
            <person name="Rensing S.A."/>
        </authorList>
    </citation>
    <scope>NUCLEOTIDE SEQUENCE [LARGE SCALE GENOMIC DNA]</scope>
    <source>
        <strain evidence="3 4">S276</strain>
    </source>
</reference>
<dbReference type="Proteomes" id="UP000265515">
    <property type="component" value="Unassembled WGS sequence"/>
</dbReference>
<keyword evidence="1" id="KW-0863">Zinc-finger</keyword>
<evidence type="ECO:0000256" key="1">
    <source>
        <dbReference type="PROSITE-ProRule" id="PRU00175"/>
    </source>
</evidence>
<proteinExistence type="predicted"/>
<dbReference type="PROSITE" id="PS50089">
    <property type="entry name" value="ZF_RING_2"/>
    <property type="match status" value="1"/>
</dbReference>
<dbReference type="AlphaFoldDB" id="A0A388LFA8"/>
<dbReference type="GO" id="GO:0008270">
    <property type="term" value="F:zinc ion binding"/>
    <property type="evidence" value="ECO:0007669"/>
    <property type="project" value="UniProtKB-KW"/>
</dbReference>
<dbReference type="Gene3D" id="3.30.40.10">
    <property type="entry name" value="Zinc/RING finger domain, C3HC4 (zinc finger)"/>
    <property type="match status" value="1"/>
</dbReference>
<dbReference type="InterPro" id="IPR010734">
    <property type="entry name" value="Copine_C"/>
</dbReference>
<dbReference type="PANTHER" id="PTHR45751:SF11">
    <property type="entry name" value="COPINE FAMILY PROTEIN 2"/>
    <property type="match status" value="1"/>
</dbReference>
<organism evidence="3 4">
    <name type="scientific">Chara braunii</name>
    <name type="common">Braun's stonewort</name>
    <dbReference type="NCBI Taxonomy" id="69332"/>
    <lineage>
        <taxon>Eukaryota</taxon>
        <taxon>Viridiplantae</taxon>
        <taxon>Streptophyta</taxon>
        <taxon>Charophyceae</taxon>
        <taxon>Charales</taxon>
        <taxon>Characeae</taxon>
        <taxon>Chara</taxon>
    </lineage>
</organism>
<dbReference type="SUPFAM" id="SSF57850">
    <property type="entry name" value="RING/U-box"/>
    <property type="match status" value="1"/>
</dbReference>
<name>A0A388LFA8_CHABU</name>
<keyword evidence="4" id="KW-1185">Reference proteome</keyword>
<evidence type="ECO:0000313" key="3">
    <source>
        <dbReference type="EMBL" id="GBG80988.1"/>
    </source>
</evidence>
<evidence type="ECO:0000259" key="2">
    <source>
        <dbReference type="PROSITE" id="PS50089"/>
    </source>
</evidence>